<evidence type="ECO:0000313" key="3">
    <source>
        <dbReference type="EMBL" id="POM59114.1"/>
    </source>
</evidence>
<dbReference type="Proteomes" id="UP000237271">
    <property type="component" value="Unassembled WGS sequence"/>
</dbReference>
<gene>
    <name evidence="3" type="ORF">PHPALM_36148</name>
</gene>
<evidence type="ECO:0000259" key="2">
    <source>
        <dbReference type="Pfam" id="PF00078"/>
    </source>
</evidence>
<name>A0A2P4X0Q2_9STRA</name>
<accession>A0A2P4X0Q2</accession>
<feature type="region of interest" description="Disordered" evidence="1">
    <location>
        <begin position="1"/>
        <end position="25"/>
    </location>
</feature>
<dbReference type="PANTHER" id="PTHR33064">
    <property type="entry name" value="POL PROTEIN"/>
    <property type="match status" value="1"/>
</dbReference>
<keyword evidence="4" id="KW-1185">Reference proteome</keyword>
<sequence>MASRSPVQASQQRVRLSPNPERRRSPVATEVYRPVTSNIYCLVVQPIVKGTVGERDTSGNELDPFVAGGASFQEILEKLWEQFSPHVKGRAVKVDGAWESLQLLSVGLKGQPTCAVQTSSLCPLASAYMRNYTKELIACGYVYPNNASRWVSAVVPVPKPGSDDYRITCDYRLLNRMTVPIAASVPNLAVVSSRVKEAKAIGKFDMFKGFWQLPPHEDSREAFSFQTDEGVFTPTRVPQGAVDSALHFQATMQKAFGDLINEHLLVY</sequence>
<dbReference type="CDD" id="cd01647">
    <property type="entry name" value="RT_LTR"/>
    <property type="match status" value="1"/>
</dbReference>
<dbReference type="InterPro" id="IPR043128">
    <property type="entry name" value="Rev_trsase/Diguanyl_cyclase"/>
</dbReference>
<evidence type="ECO:0000256" key="1">
    <source>
        <dbReference type="SAM" id="MobiDB-lite"/>
    </source>
</evidence>
<feature type="domain" description="Reverse transcriptase" evidence="2">
    <location>
        <begin position="157"/>
        <end position="267"/>
    </location>
</feature>
<dbReference type="SUPFAM" id="SSF56672">
    <property type="entry name" value="DNA/RNA polymerases"/>
    <property type="match status" value="1"/>
</dbReference>
<comment type="caution">
    <text evidence="3">The sequence shown here is derived from an EMBL/GenBank/DDBJ whole genome shotgun (WGS) entry which is preliminary data.</text>
</comment>
<reference evidence="3 4" key="1">
    <citation type="journal article" date="2017" name="Genome Biol. Evol.">
        <title>Phytophthora megakarya and P. palmivora, closely related causal agents of cacao black pod rot, underwent increases in genome sizes and gene numbers by different mechanisms.</title>
        <authorList>
            <person name="Ali S.S."/>
            <person name="Shao J."/>
            <person name="Lary D.J."/>
            <person name="Kronmiller B."/>
            <person name="Shen D."/>
            <person name="Strem M.D."/>
            <person name="Amoako-Attah I."/>
            <person name="Akrofi A.Y."/>
            <person name="Begoude B.A."/>
            <person name="Ten Hoopen G.M."/>
            <person name="Coulibaly K."/>
            <person name="Kebe B.I."/>
            <person name="Melnick R.L."/>
            <person name="Guiltinan M.J."/>
            <person name="Tyler B.M."/>
            <person name="Meinhardt L.W."/>
            <person name="Bailey B.A."/>
        </authorList>
    </citation>
    <scope>NUCLEOTIDE SEQUENCE [LARGE SCALE GENOMIC DNA]</scope>
    <source>
        <strain evidence="4">sbr112.9</strain>
    </source>
</reference>
<organism evidence="3 4">
    <name type="scientific">Phytophthora palmivora</name>
    <dbReference type="NCBI Taxonomy" id="4796"/>
    <lineage>
        <taxon>Eukaryota</taxon>
        <taxon>Sar</taxon>
        <taxon>Stramenopiles</taxon>
        <taxon>Oomycota</taxon>
        <taxon>Peronosporomycetes</taxon>
        <taxon>Peronosporales</taxon>
        <taxon>Peronosporaceae</taxon>
        <taxon>Phytophthora</taxon>
    </lineage>
</organism>
<evidence type="ECO:0000313" key="4">
    <source>
        <dbReference type="Proteomes" id="UP000237271"/>
    </source>
</evidence>
<feature type="non-terminal residue" evidence="3">
    <location>
        <position position="267"/>
    </location>
</feature>
<proteinExistence type="predicted"/>
<dbReference type="InterPro" id="IPR051320">
    <property type="entry name" value="Viral_Replic_Matur_Polypro"/>
</dbReference>
<dbReference type="InterPro" id="IPR043502">
    <property type="entry name" value="DNA/RNA_pol_sf"/>
</dbReference>
<feature type="compositionally biased region" description="Polar residues" evidence="1">
    <location>
        <begin position="1"/>
        <end position="14"/>
    </location>
</feature>
<dbReference type="InterPro" id="IPR000477">
    <property type="entry name" value="RT_dom"/>
</dbReference>
<protein>
    <recommendedName>
        <fullName evidence="2">Reverse transcriptase domain-containing protein</fullName>
    </recommendedName>
</protein>
<dbReference type="AlphaFoldDB" id="A0A2P4X0Q2"/>
<dbReference type="Gene3D" id="3.30.70.270">
    <property type="match status" value="1"/>
</dbReference>
<dbReference type="Pfam" id="PF00078">
    <property type="entry name" value="RVT_1"/>
    <property type="match status" value="1"/>
</dbReference>
<dbReference type="Gene3D" id="3.10.10.10">
    <property type="entry name" value="HIV Type 1 Reverse Transcriptase, subunit A, domain 1"/>
    <property type="match status" value="1"/>
</dbReference>
<dbReference type="EMBL" id="NCKW01020080">
    <property type="protein sequence ID" value="POM59114.1"/>
    <property type="molecule type" value="Genomic_DNA"/>
</dbReference>
<dbReference type="PANTHER" id="PTHR33064:SF37">
    <property type="entry name" value="RIBONUCLEASE H"/>
    <property type="match status" value="1"/>
</dbReference>
<dbReference type="OrthoDB" id="126603at2759"/>